<reference evidence="2" key="1">
    <citation type="submission" date="2019-04" db="EMBL/GenBank/DDBJ databases">
        <authorList>
            <consortium name="Science for Life Laboratories"/>
        </authorList>
    </citation>
    <scope>NUCLEOTIDE SEQUENCE</scope>
    <source>
        <strain evidence="2">MBLW1</strain>
    </source>
</reference>
<dbReference type="RefSeq" id="WP_162660240.1">
    <property type="nucleotide sequence ID" value="NZ_LR593887.1"/>
</dbReference>
<feature type="chain" id="PRO_5036383972" evidence="1">
    <location>
        <begin position="25"/>
        <end position="541"/>
    </location>
</feature>
<evidence type="ECO:0000256" key="1">
    <source>
        <dbReference type="SAM" id="SignalP"/>
    </source>
</evidence>
<dbReference type="EMBL" id="LR593887">
    <property type="protein sequence ID" value="VTS07720.1"/>
    <property type="molecule type" value="Genomic_DNA"/>
</dbReference>
<protein>
    <submittedName>
        <fullName evidence="2">Uncharacterized protein</fullName>
    </submittedName>
</protein>
<dbReference type="Proteomes" id="UP000464378">
    <property type="component" value="Chromosome"/>
</dbReference>
<dbReference type="EMBL" id="LR586016">
    <property type="protein sequence ID" value="VIP05182.1"/>
    <property type="molecule type" value="Genomic_DNA"/>
</dbReference>
<evidence type="ECO:0000313" key="2">
    <source>
        <dbReference type="EMBL" id="VIP05182.1"/>
    </source>
</evidence>
<feature type="signal peptide" evidence="1">
    <location>
        <begin position="1"/>
        <end position="24"/>
    </location>
</feature>
<accession>A0A6C2YWE4</accession>
<organism evidence="2">
    <name type="scientific">Tuwongella immobilis</name>
    <dbReference type="NCBI Taxonomy" id="692036"/>
    <lineage>
        <taxon>Bacteria</taxon>
        <taxon>Pseudomonadati</taxon>
        <taxon>Planctomycetota</taxon>
        <taxon>Planctomycetia</taxon>
        <taxon>Gemmatales</taxon>
        <taxon>Gemmataceae</taxon>
        <taxon>Tuwongella</taxon>
    </lineage>
</organism>
<dbReference type="InParanoid" id="A0A6C2YWE4"/>
<keyword evidence="3" id="KW-1185">Reference proteome</keyword>
<sequence>MLKRWLCRLLGLAIVAQTVSVSSAAEPPKKGEMAGYLLVPHARVDPGYDAGFSMYVAAWPLLKDYPGQRFQSGLFGTWMFAQPKGTKPQKAYSDIEGGLGWWRDTRFATETPKFIMGGVALNFVEWANGPGAGKGRNWENPAGHYAIAQLSPWVLWPPDGLNLKQGTSGELFGYGYLPLPLATAKTTMAGKDVPTGDQCWTLFLNSGNFKGPVTFFLPQFWSRPTVDRPDLIGQFLDTRPSDPNKAIQMETQHVPAYLATDSKGNSYARVAPTYFPQNGKMGAPLIHRVTAYRRSALWDGVKGWFDGGKPVSGTIDVESSVVQTFESKGGATWRIYAPDTDQKQRAPLAWNSFANPVALDSWTYGYQWSSEAVTRGDPFVTLPEYYRLDKDRNGKPLWVTIRPNEVPAETGLTKVEFPRVRNSRQGAYVTPEEAKSIWKTPGPAAGPFERKLGDGSVVTYSWYRFADQPALRHADLTDAEREAMQKRVEMLHRNWTKDREYLPPPKVGTLADLDPAVLVTPPKGLEIGYVPIVTRQGPGQE</sequence>
<name>A0A6C2YWE4_9BACT</name>
<proteinExistence type="predicted"/>
<keyword evidence="1" id="KW-0732">Signal</keyword>
<dbReference type="AlphaFoldDB" id="A0A6C2YWE4"/>
<gene>
    <name evidence="2" type="ORF">GMBLW1_40110</name>
</gene>
<dbReference type="KEGG" id="tim:GMBLW1_40110"/>
<evidence type="ECO:0000313" key="3">
    <source>
        <dbReference type="Proteomes" id="UP000464378"/>
    </source>
</evidence>